<dbReference type="InterPro" id="IPR004364">
    <property type="entry name" value="Aa-tRNA-synt_II"/>
</dbReference>
<keyword evidence="7" id="KW-0030">Aminoacyl-tRNA synthetase</keyword>
<keyword evidence="5" id="KW-0067">ATP-binding</keyword>
<dbReference type="Pfam" id="PF00152">
    <property type="entry name" value="tRNA-synt_2"/>
    <property type="match status" value="1"/>
</dbReference>
<evidence type="ECO:0000256" key="5">
    <source>
        <dbReference type="ARBA" id="ARBA00022840"/>
    </source>
</evidence>
<evidence type="ECO:0000313" key="9">
    <source>
        <dbReference type="EMBL" id="KAG0568332.1"/>
    </source>
</evidence>
<gene>
    <name evidence="9" type="ORF">KC19_6G012300</name>
</gene>
<dbReference type="EC" id="6.1.1.22" evidence="2"/>
<dbReference type="InterPro" id="IPR004365">
    <property type="entry name" value="NA-bd_OB_tRNA"/>
</dbReference>
<dbReference type="InterPro" id="IPR004522">
    <property type="entry name" value="Asn-tRNA-ligase"/>
</dbReference>
<evidence type="ECO:0000313" key="10">
    <source>
        <dbReference type="Proteomes" id="UP000822688"/>
    </source>
</evidence>
<keyword evidence="10" id="KW-1185">Reference proteome</keyword>
<dbReference type="PANTHER" id="PTHR22594:SF34">
    <property type="entry name" value="ASPARAGINE--TRNA LIGASE, MITOCHONDRIAL-RELATED"/>
    <property type="match status" value="1"/>
</dbReference>
<keyword evidence="4" id="KW-0547">Nucleotide-binding</keyword>
<evidence type="ECO:0000256" key="1">
    <source>
        <dbReference type="ARBA" id="ARBA00008226"/>
    </source>
</evidence>
<sequence length="499" mass="54564">MAGAAAGTAHLCTRCPSLLMSSSMSTLRYAARRLALAPVASLASSSSQSRGGISRVRLMGVLASTRPSLGGIRTTMEPCARRELSSSVRAKVIESGSAVVEESAEVEPVPSSSVPEFKKRLRIAEIKGGEDGGLRLVGQTMTVRGWVRTCRLQKTFTFIEVNDGSAVSNIQAVVGSDVEGYDKIEAGLVNTGASVAIEGVLVESQGSKQKVELKATKLTLVGGTDPASFPIQKKKLSREYLRSVAHLRPRTNTFGAVARVRTALAFATHQFFREHGFVWVASPIITASDCEGAGEQFCVTTLIPSSHEDPKTPLSKVPTTKDGLIDWSQDFFGKPAFLTVSGQLNGETYATALCDVYTFGPTFRAENSNTTRHLAEFWMIEPELAFADLKDDMACATAYLQYVVKYVLENCKEDMEFFDKWVEKDIVTRLTNVVEKPFVHVTYTEAVELLQKAKKKFEFPVKWGADLQSEHERYLTEVAFSGNPVIVTDYPKVLICQTI</sequence>
<dbReference type="Pfam" id="PF01336">
    <property type="entry name" value="tRNA_anti-codon"/>
    <property type="match status" value="1"/>
</dbReference>
<dbReference type="PROSITE" id="PS50862">
    <property type="entry name" value="AA_TRNA_LIGASE_II"/>
    <property type="match status" value="1"/>
</dbReference>
<dbReference type="Gene3D" id="2.40.50.140">
    <property type="entry name" value="Nucleic acid-binding proteins"/>
    <property type="match status" value="1"/>
</dbReference>
<dbReference type="InterPro" id="IPR006195">
    <property type="entry name" value="aa-tRNA-synth_II"/>
</dbReference>
<dbReference type="CDD" id="cd04318">
    <property type="entry name" value="EcAsnRS_like_N"/>
    <property type="match status" value="1"/>
</dbReference>
<proteinExistence type="inferred from homology"/>
<dbReference type="AlphaFoldDB" id="A0A8T0HGX8"/>
<reference evidence="9 10" key="1">
    <citation type="submission" date="2020-06" db="EMBL/GenBank/DDBJ databases">
        <title>WGS assembly of Ceratodon purpureus strain R40.</title>
        <authorList>
            <person name="Carey S.B."/>
            <person name="Jenkins J."/>
            <person name="Shu S."/>
            <person name="Lovell J.T."/>
            <person name="Sreedasyam A."/>
            <person name="Maumus F."/>
            <person name="Tiley G.P."/>
            <person name="Fernandez-Pozo N."/>
            <person name="Barry K."/>
            <person name="Chen C."/>
            <person name="Wang M."/>
            <person name="Lipzen A."/>
            <person name="Daum C."/>
            <person name="Saski C.A."/>
            <person name="Payton A.C."/>
            <person name="Mcbreen J.C."/>
            <person name="Conrad R.E."/>
            <person name="Kollar L.M."/>
            <person name="Olsson S."/>
            <person name="Huttunen S."/>
            <person name="Landis J.B."/>
            <person name="Wickett N.J."/>
            <person name="Johnson M.G."/>
            <person name="Rensing S.A."/>
            <person name="Grimwood J."/>
            <person name="Schmutz J."/>
            <person name="Mcdaniel S.F."/>
        </authorList>
    </citation>
    <scope>NUCLEOTIDE SEQUENCE [LARGE SCALE GENOMIC DNA]</scope>
    <source>
        <strain evidence="9 10">R40</strain>
    </source>
</reference>
<organism evidence="9 10">
    <name type="scientific">Ceratodon purpureus</name>
    <name type="common">Fire moss</name>
    <name type="synonym">Dicranum purpureum</name>
    <dbReference type="NCBI Taxonomy" id="3225"/>
    <lineage>
        <taxon>Eukaryota</taxon>
        <taxon>Viridiplantae</taxon>
        <taxon>Streptophyta</taxon>
        <taxon>Embryophyta</taxon>
        <taxon>Bryophyta</taxon>
        <taxon>Bryophytina</taxon>
        <taxon>Bryopsida</taxon>
        <taxon>Dicranidae</taxon>
        <taxon>Pseudoditrichales</taxon>
        <taxon>Ditrichaceae</taxon>
        <taxon>Ceratodon</taxon>
    </lineage>
</organism>
<dbReference type="InterPro" id="IPR012340">
    <property type="entry name" value="NA-bd_OB-fold"/>
</dbReference>
<keyword evidence="6" id="KW-0648">Protein biosynthesis</keyword>
<dbReference type="SUPFAM" id="SSF55681">
    <property type="entry name" value="Class II aaRS and biotin synthetases"/>
    <property type="match status" value="1"/>
</dbReference>
<protein>
    <recommendedName>
        <fullName evidence="2">asparagine--tRNA ligase</fullName>
        <ecNumber evidence="2">6.1.1.22</ecNumber>
    </recommendedName>
</protein>
<dbReference type="GO" id="GO:0004816">
    <property type="term" value="F:asparagine-tRNA ligase activity"/>
    <property type="evidence" value="ECO:0007669"/>
    <property type="project" value="UniProtKB-EC"/>
</dbReference>
<dbReference type="EMBL" id="CM026427">
    <property type="protein sequence ID" value="KAG0568332.1"/>
    <property type="molecule type" value="Genomic_DNA"/>
</dbReference>
<dbReference type="GO" id="GO:0005524">
    <property type="term" value="F:ATP binding"/>
    <property type="evidence" value="ECO:0007669"/>
    <property type="project" value="UniProtKB-KW"/>
</dbReference>
<evidence type="ECO:0000256" key="7">
    <source>
        <dbReference type="ARBA" id="ARBA00023146"/>
    </source>
</evidence>
<dbReference type="Gene3D" id="3.30.930.10">
    <property type="entry name" value="Bira Bifunctional Protein, Domain 2"/>
    <property type="match status" value="1"/>
</dbReference>
<dbReference type="GO" id="GO:0005739">
    <property type="term" value="C:mitochondrion"/>
    <property type="evidence" value="ECO:0007669"/>
    <property type="project" value="TreeGrafter"/>
</dbReference>
<dbReference type="PANTHER" id="PTHR22594">
    <property type="entry name" value="ASPARTYL/LYSYL-TRNA SYNTHETASE"/>
    <property type="match status" value="1"/>
</dbReference>
<evidence type="ECO:0000256" key="4">
    <source>
        <dbReference type="ARBA" id="ARBA00022741"/>
    </source>
</evidence>
<comment type="caution">
    <text evidence="9">The sequence shown here is derived from an EMBL/GenBank/DDBJ whole genome shotgun (WGS) entry which is preliminary data.</text>
</comment>
<evidence type="ECO:0000259" key="8">
    <source>
        <dbReference type="PROSITE" id="PS50862"/>
    </source>
</evidence>
<dbReference type="NCBIfam" id="NF003037">
    <property type="entry name" value="PRK03932.1"/>
    <property type="match status" value="1"/>
</dbReference>
<dbReference type="GO" id="GO:0006421">
    <property type="term" value="P:asparaginyl-tRNA aminoacylation"/>
    <property type="evidence" value="ECO:0007669"/>
    <property type="project" value="InterPro"/>
</dbReference>
<name>A0A8T0HGX8_CERPU</name>
<dbReference type="SUPFAM" id="SSF50249">
    <property type="entry name" value="Nucleic acid-binding proteins"/>
    <property type="match status" value="1"/>
</dbReference>
<evidence type="ECO:0000256" key="3">
    <source>
        <dbReference type="ARBA" id="ARBA00022598"/>
    </source>
</evidence>
<accession>A0A8T0HGX8</accession>
<dbReference type="Proteomes" id="UP000822688">
    <property type="component" value="Chromosome 6"/>
</dbReference>
<dbReference type="InterPro" id="IPR045864">
    <property type="entry name" value="aa-tRNA-synth_II/BPL/LPL"/>
</dbReference>
<evidence type="ECO:0000256" key="2">
    <source>
        <dbReference type="ARBA" id="ARBA00012816"/>
    </source>
</evidence>
<keyword evidence="3" id="KW-0436">Ligase</keyword>
<dbReference type="GO" id="GO:0003676">
    <property type="term" value="F:nucleic acid binding"/>
    <property type="evidence" value="ECO:0007669"/>
    <property type="project" value="InterPro"/>
</dbReference>
<evidence type="ECO:0000256" key="6">
    <source>
        <dbReference type="ARBA" id="ARBA00022917"/>
    </source>
</evidence>
<feature type="domain" description="Aminoacyl-transfer RNA synthetases class-II family profile" evidence="8">
    <location>
        <begin position="259"/>
        <end position="461"/>
    </location>
</feature>
<comment type="similarity">
    <text evidence="1">Belongs to the class-II aminoacyl-tRNA synthetase family.</text>
</comment>
<dbReference type="NCBIfam" id="TIGR00457">
    <property type="entry name" value="asnS"/>
    <property type="match status" value="1"/>
</dbReference>